<dbReference type="EMBL" id="ML993584">
    <property type="protein sequence ID" value="KAF2170722.1"/>
    <property type="molecule type" value="Genomic_DNA"/>
</dbReference>
<accession>A0A6A6CXX1</accession>
<proteinExistence type="predicted"/>
<evidence type="ECO:0000256" key="1">
    <source>
        <dbReference type="SAM" id="SignalP"/>
    </source>
</evidence>
<sequence>MPHILGLQLLRLLPLISSTVNVQFANDEYQFLTSWTELPLDKQIPAREVLPNWSTSWQSRGLWQALIGLSVPIIAGVANHVLLRPATAASIFQDPLLSGLDGANVSAARWYLAGSIFSFLHFAFGCKALRLLAQMASDDAKNRKSNIESVAQWLRMHRMRTLLTDLPAFVCFIVATIRQLH</sequence>
<feature type="chain" id="PRO_5025329364" evidence="1">
    <location>
        <begin position="19"/>
        <end position="181"/>
    </location>
</feature>
<gene>
    <name evidence="2" type="ORF">M409DRAFT_63803</name>
</gene>
<protein>
    <submittedName>
        <fullName evidence="2">Uncharacterized protein</fullName>
    </submittedName>
</protein>
<keyword evidence="3" id="KW-1185">Reference proteome</keyword>
<evidence type="ECO:0000313" key="3">
    <source>
        <dbReference type="Proteomes" id="UP000799537"/>
    </source>
</evidence>
<dbReference type="Proteomes" id="UP000799537">
    <property type="component" value="Unassembled WGS sequence"/>
</dbReference>
<name>A0A6A6CXX1_ZASCE</name>
<dbReference type="OrthoDB" id="1523883at2759"/>
<dbReference type="AlphaFoldDB" id="A0A6A6CXX1"/>
<organism evidence="2 3">
    <name type="scientific">Zasmidium cellare ATCC 36951</name>
    <dbReference type="NCBI Taxonomy" id="1080233"/>
    <lineage>
        <taxon>Eukaryota</taxon>
        <taxon>Fungi</taxon>
        <taxon>Dikarya</taxon>
        <taxon>Ascomycota</taxon>
        <taxon>Pezizomycotina</taxon>
        <taxon>Dothideomycetes</taxon>
        <taxon>Dothideomycetidae</taxon>
        <taxon>Mycosphaerellales</taxon>
        <taxon>Mycosphaerellaceae</taxon>
        <taxon>Zasmidium</taxon>
    </lineage>
</organism>
<dbReference type="RefSeq" id="XP_033671611.1">
    <property type="nucleotide sequence ID" value="XM_033815777.1"/>
</dbReference>
<reference evidence="2" key="1">
    <citation type="journal article" date="2020" name="Stud. Mycol.">
        <title>101 Dothideomycetes genomes: a test case for predicting lifestyles and emergence of pathogens.</title>
        <authorList>
            <person name="Haridas S."/>
            <person name="Albert R."/>
            <person name="Binder M."/>
            <person name="Bloem J."/>
            <person name="Labutti K."/>
            <person name="Salamov A."/>
            <person name="Andreopoulos B."/>
            <person name="Baker S."/>
            <person name="Barry K."/>
            <person name="Bills G."/>
            <person name="Bluhm B."/>
            <person name="Cannon C."/>
            <person name="Castanera R."/>
            <person name="Culley D."/>
            <person name="Daum C."/>
            <person name="Ezra D."/>
            <person name="Gonzalez J."/>
            <person name="Henrissat B."/>
            <person name="Kuo A."/>
            <person name="Liang C."/>
            <person name="Lipzen A."/>
            <person name="Lutzoni F."/>
            <person name="Magnuson J."/>
            <person name="Mondo S."/>
            <person name="Nolan M."/>
            <person name="Ohm R."/>
            <person name="Pangilinan J."/>
            <person name="Park H.-J."/>
            <person name="Ramirez L."/>
            <person name="Alfaro M."/>
            <person name="Sun H."/>
            <person name="Tritt A."/>
            <person name="Yoshinaga Y."/>
            <person name="Zwiers L.-H."/>
            <person name="Turgeon B."/>
            <person name="Goodwin S."/>
            <person name="Spatafora J."/>
            <person name="Crous P."/>
            <person name="Grigoriev I."/>
        </authorList>
    </citation>
    <scope>NUCLEOTIDE SEQUENCE</scope>
    <source>
        <strain evidence="2">ATCC 36951</strain>
    </source>
</reference>
<evidence type="ECO:0000313" key="2">
    <source>
        <dbReference type="EMBL" id="KAF2170722.1"/>
    </source>
</evidence>
<keyword evidence="1" id="KW-0732">Signal</keyword>
<feature type="signal peptide" evidence="1">
    <location>
        <begin position="1"/>
        <end position="18"/>
    </location>
</feature>
<dbReference type="GeneID" id="54569049"/>